<gene>
    <name evidence="2" type="ORF">I7412_34385</name>
</gene>
<evidence type="ECO:0000256" key="1">
    <source>
        <dbReference type="SAM" id="Phobius"/>
    </source>
</evidence>
<evidence type="ECO:0000313" key="3">
    <source>
        <dbReference type="Proteomes" id="UP000604475"/>
    </source>
</evidence>
<dbReference type="EMBL" id="JAEACQ010000296">
    <property type="protein sequence ID" value="MBL7632155.1"/>
    <property type="molecule type" value="Genomic_DNA"/>
</dbReference>
<keyword evidence="3" id="KW-1185">Reference proteome</keyword>
<proteinExistence type="predicted"/>
<accession>A0A937RNK5</accession>
<sequence length="206" mass="21899">MVRLWPAALVAVLFTGGAVGLALTTRLASSAPLLLVALRPTPSILLLVGASTPVGWTLLIAVPLRALVDVGYFGVARTNLRSLVALRPGGRRLVDALSRRTTERALLYFCLVNTNAAVDAALGGGDVPWRRFLRFLIPGTILSTTLYLLAARAVAPWARDVVTWLDSHATEGILLLLALGLLRLAVQAARNRLRRGRDAPAPGDSG</sequence>
<evidence type="ECO:0000313" key="2">
    <source>
        <dbReference type="EMBL" id="MBL7632155.1"/>
    </source>
</evidence>
<keyword evidence="1" id="KW-0812">Transmembrane</keyword>
<name>A0A937RNK5_9ACTN</name>
<protein>
    <submittedName>
        <fullName evidence="2">Uncharacterized protein</fullName>
    </submittedName>
</protein>
<keyword evidence="1" id="KW-1133">Transmembrane helix</keyword>
<comment type="caution">
    <text evidence="2">The sequence shown here is derived from an EMBL/GenBank/DDBJ whole genome shotgun (WGS) entry which is preliminary data.</text>
</comment>
<dbReference type="AlphaFoldDB" id="A0A937RNK5"/>
<feature type="transmembrane region" description="Helical" evidence="1">
    <location>
        <begin position="135"/>
        <end position="155"/>
    </location>
</feature>
<feature type="transmembrane region" description="Helical" evidence="1">
    <location>
        <begin position="167"/>
        <end position="186"/>
    </location>
</feature>
<organism evidence="2 3">
    <name type="scientific">Frankia nepalensis</name>
    <dbReference type="NCBI Taxonomy" id="1836974"/>
    <lineage>
        <taxon>Bacteria</taxon>
        <taxon>Bacillati</taxon>
        <taxon>Actinomycetota</taxon>
        <taxon>Actinomycetes</taxon>
        <taxon>Frankiales</taxon>
        <taxon>Frankiaceae</taxon>
        <taxon>Frankia</taxon>
    </lineage>
</organism>
<keyword evidence="1" id="KW-0472">Membrane</keyword>
<feature type="transmembrane region" description="Helical" evidence="1">
    <location>
        <begin position="44"/>
        <end position="68"/>
    </location>
</feature>
<dbReference type="Proteomes" id="UP000604475">
    <property type="component" value="Unassembled WGS sequence"/>
</dbReference>
<reference evidence="2" key="1">
    <citation type="submission" date="2020-12" db="EMBL/GenBank/DDBJ databases">
        <title>Genomic characterization of non-nitrogen-fixing Frankia strains.</title>
        <authorList>
            <person name="Carlos-Shanley C."/>
            <person name="Guerra T."/>
            <person name="Hahn D."/>
        </authorList>
    </citation>
    <scope>NUCLEOTIDE SEQUENCE</scope>
    <source>
        <strain evidence="2">CN6</strain>
    </source>
</reference>